<comment type="caution">
    <text evidence="3">The sequence shown here is derived from an EMBL/GenBank/DDBJ whole genome shotgun (WGS) entry which is preliminary data.</text>
</comment>
<evidence type="ECO:0000313" key="4">
    <source>
        <dbReference type="Proteomes" id="UP000297555"/>
    </source>
</evidence>
<keyword evidence="1" id="KW-0732">Signal</keyword>
<evidence type="ECO:0000313" key="3">
    <source>
        <dbReference type="EMBL" id="TFH80884.1"/>
    </source>
</evidence>
<gene>
    <name evidence="3" type="ORF">E4J90_11525</name>
</gene>
<dbReference type="OrthoDB" id="2664633at2"/>
<dbReference type="CDD" id="cd20900">
    <property type="entry name" value="HopBF1"/>
    <property type="match status" value="1"/>
</dbReference>
<sequence length="284" mass="29504">MKLLAAAGIIAVAPEVLAFLGELTTSTASACAANPVLCVNQAGIFTADLGLSEALPVGVGAAAGGLTAKELSDLRFLMEIEAKTGAKLTAEEVLAVVRPEATVSKSTDVVAGSNIGRADLGDLLGRGGNKDVYGYGDNQAVGVLRNGTNSQAISDEINMLGKLHDSGIPTVNPKAVSVDGTPGMLMDQFAQGSKDVVRLMDGKVRIVGDSPLLNQQSISDLKGIRDKLVNNNIQINDLQFLISNEGRVVVADPLAVNFNATPSKNNLRMIDLLIQAAQKNGPFK</sequence>
<accession>A0A4Y8VK59</accession>
<feature type="signal peptide" evidence="1">
    <location>
        <begin position="1"/>
        <end position="18"/>
    </location>
</feature>
<feature type="domain" description="Type III secretion system effector HopBF1-like" evidence="2">
    <location>
        <begin position="99"/>
        <end position="280"/>
    </location>
</feature>
<proteinExistence type="predicted"/>
<organism evidence="3 4">
    <name type="scientific">Pseudomonas kribbensis</name>
    <dbReference type="NCBI Taxonomy" id="1628086"/>
    <lineage>
        <taxon>Bacteria</taxon>
        <taxon>Pseudomonadati</taxon>
        <taxon>Pseudomonadota</taxon>
        <taxon>Gammaproteobacteria</taxon>
        <taxon>Pseudomonadales</taxon>
        <taxon>Pseudomonadaceae</taxon>
        <taxon>Pseudomonas</taxon>
    </lineage>
</organism>
<dbReference type="RefSeq" id="WP_134826422.1">
    <property type="nucleotide sequence ID" value="NZ_SPDQ01000013.1"/>
</dbReference>
<evidence type="ECO:0000256" key="1">
    <source>
        <dbReference type="SAM" id="SignalP"/>
    </source>
</evidence>
<dbReference type="Pfam" id="PF26324">
    <property type="entry name" value="HopBF1_kinase"/>
    <property type="match status" value="1"/>
</dbReference>
<dbReference type="EMBL" id="SPDQ01000013">
    <property type="protein sequence ID" value="TFH80884.1"/>
    <property type="molecule type" value="Genomic_DNA"/>
</dbReference>
<name>A0A4Y8VK59_9PSED</name>
<dbReference type="InterPro" id="IPR054555">
    <property type="entry name" value="T3SS_HopBF1-like"/>
</dbReference>
<evidence type="ECO:0000259" key="2">
    <source>
        <dbReference type="Pfam" id="PF26324"/>
    </source>
</evidence>
<dbReference type="Proteomes" id="UP000297555">
    <property type="component" value="Unassembled WGS sequence"/>
</dbReference>
<dbReference type="AlphaFoldDB" id="A0A4Y8VK59"/>
<protein>
    <recommendedName>
        <fullName evidence="2">Type III secretion system effector HopBF1-like domain-containing protein</fullName>
    </recommendedName>
</protein>
<feature type="chain" id="PRO_5021278261" description="Type III secretion system effector HopBF1-like domain-containing protein" evidence="1">
    <location>
        <begin position="19"/>
        <end position="284"/>
    </location>
</feature>
<reference evidence="3 4" key="1">
    <citation type="submission" date="2019-03" db="EMBL/GenBank/DDBJ databases">
        <title>Draft genome sequence of humic substances-degrading Pseudomonas kribbensis CHA-19 from forest soil.</title>
        <authorList>
            <person name="Kim D."/>
        </authorList>
    </citation>
    <scope>NUCLEOTIDE SEQUENCE [LARGE SCALE GENOMIC DNA]</scope>
    <source>
        <strain evidence="3 4">CHA-19</strain>
    </source>
</reference>